<sequence>MDVEQAVNTAVACSMSKASYHSEGTSALHPVPLSLENENREGENQEQPSRSGSNTDDGEQTKELLSPKSEKYFKATSLKTYRGYKVSKGGGSNGTSPEIKSREERNQKQPSRSGSIAGDEEQYLYLQIGILEQNARLTTRSYTCSTCRGKVKDNKERLEGMDSVYPEVLLEMKLWRRKAPTKGGLGACPQQAVNPAVAHGASKASHRGKGTGSKACD</sequence>
<name>A0ABQ8V4R9_9AGAR</name>
<proteinExistence type="predicted"/>
<gene>
    <name evidence="2" type="ORF">C8R41DRAFT_906077</name>
</gene>
<evidence type="ECO:0000313" key="3">
    <source>
        <dbReference type="Proteomes" id="UP001150217"/>
    </source>
</evidence>
<dbReference type="EMBL" id="JANVFT010000104">
    <property type="protein sequence ID" value="KAJ4467849.1"/>
    <property type="molecule type" value="Genomic_DNA"/>
</dbReference>
<reference evidence="2" key="1">
    <citation type="submission" date="2022-08" db="EMBL/GenBank/DDBJ databases">
        <title>A Global Phylogenomic Analysis of the Shiitake Genus Lentinula.</title>
        <authorList>
            <consortium name="DOE Joint Genome Institute"/>
            <person name="Sierra-Patev S."/>
            <person name="Min B."/>
            <person name="Naranjo-Ortiz M."/>
            <person name="Looney B."/>
            <person name="Konkel Z."/>
            <person name="Slot J.C."/>
            <person name="Sakamoto Y."/>
            <person name="Steenwyk J.L."/>
            <person name="Rokas A."/>
            <person name="Carro J."/>
            <person name="Camarero S."/>
            <person name="Ferreira P."/>
            <person name="Molpeceres G."/>
            <person name="Ruiz-Duenas F.J."/>
            <person name="Serrano A."/>
            <person name="Henrissat B."/>
            <person name="Drula E."/>
            <person name="Hughes K.W."/>
            <person name="Mata J.L."/>
            <person name="Ishikawa N.K."/>
            <person name="Vargas-Isla R."/>
            <person name="Ushijima S."/>
            <person name="Smith C.A."/>
            <person name="Ahrendt S."/>
            <person name="Andreopoulos W."/>
            <person name="He G."/>
            <person name="Labutti K."/>
            <person name="Lipzen A."/>
            <person name="Ng V."/>
            <person name="Riley R."/>
            <person name="Sandor L."/>
            <person name="Barry K."/>
            <person name="Martinez A.T."/>
            <person name="Xiao Y."/>
            <person name="Gibbons J.G."/>
            <person name="Terashima K."/>
            <person name="Grigoriev I.V."/>
            <person name="Hibbett D.S."/>
        </authorList>
    </citation>
    <scope>NUCLEOTIDE SEQUENCE</scope>
    <source>
        <strain evidence="2">RHP3577 ss4</strain>
    </source>
</reference>
<organism evidence="2 3">
    <name type="scientific">Lentinula lateritia</name>
    <dbReference type="NCBI Taxonomy" id="40482"/>
    <lineage>
        <taxon>Eukaryota</taxon>
        <taxon>Fungi</taxon>
        <taxon>Dikarya</taxon>
        <taxon>Basidiomycota</taxon>
        <taxon>Agaricomycotina</taxon>
        <taxon>Agaricomycetes</taxon>
        <taxon>Agaricomycetidae</taxon>
        <taxon>Agaricales</taxon>
        <taxon>Marasmiineae</taxon>
        <taxon>Omphalotaceae</taxon>
        <taxon>Lentinula</taxon>
    </lineage>
</organism>
<feature type="region of interest" description="Disordered" evidence="1">
    <location>
        <begin position="84"/>
        <end position="118"/>
    </location>
</feature>
<evidence type="ECO:0000256" key="1">
    <source>
        <dbReference type="SAM" id="MobiDB-lite"/>
    </source>
</evidence>
<accession>A0ABQ8V4R9</accession>
<protein>
    <submittedName>
        <fullName evidence="2">Uncharacterized protein</fullName>
    </submittedName>
</protein>
<feature type="region of interest" description="Disordered" evidence="1">
    <location>
        <begin position="197"/>
        <end position="217"/>
    </location>
</feature>
<keyword evidence="3" id="KW-1185">Reference proteome</keyword>
<comment type="caution">
    <text evidence="2">The sequence shown here is derived from an EMBL/GenBank/DDBJ whole genome shotgun (WGS) entry which is preliminary data.</text>
</comment>
<evidence type="ECO:0000313" key="2">
    <source>
        <dbReference type="EMBL" id="KAJ4467849.1"/>
    </source>
</evidence>
<dbReference type="Proteomes" id="UP001150217">
    <property type="component" value="Unassembled WGS sequence"/>
</dbReference>
<feature type="region of interest" description="Disordered" evidence="1">
    <location>
        <begin position="18"/>
        <end position="70"/>
    </location>
</feature>